<evidence type="ECO:0000313" key="1">
    <source>
        <dbReference type="EMBL" id="KAI3876363.1"/>
    </source>
</evidence>
<protein>
    <submittedName>
        <fullName evidence="1">Uncharacterized protein</fullName>
    </submittedName>
</protein>
<proteinExistence type="predicted"/>
<gene>
    <name evidence="1" type="ORF">MKW98_021215</name>
</gene>
<reference evidence="1" key="1">
    <citation type="submission" date="2022-04" db="EMBL/GenBank/DDBJ databases">
        <title>A functionally conserved STORR gene fusion in Papaver species that diverged 16.8 million years ago.</title>
        <authorList>
            <person name="Catania T."/>
        </authorList>
    </citation>
    <scope>NUCLEOTIDE SEQUENCE</scope>
    <source>
        <strain evidence="1">S-188037</strain>
    </source>
</reference>
<accession>A0AAD4S914</accession>
<comment type="caution">
    <text evidence="1">The sequence shown here is derived from an EMBL/GenBank/DDBJ whole genome shotgun (WGS) entry which is preliminary data.</text>
</comment>
<dbReference type="EMBL" id="JAJJMB010012497">
    <property type="protein sequence ID" value="KAI3876363.1"/>
    <property type="molecule type" value="Genomic_DNA"/>
</dbReference>
<dbReference type="Proteomes" id="UP001202328">
    <property type="component" value="Unassembled WGS sequence"/>
</dbReference>
<sequence>MGSVKRCIEEFEILHGDHHGLPDTINFLRSLAELDVEHDSGHNTEKHKIREFGRARCNVEFSNCSLLHDNKQVTDVDPMHVMQRQMLEFALLVSPISGIS</sequence>
<keyword evidence="2" id="KW-1185">Reference proteome</keyword>
<dbReference type="AlphaFoldDB" id="A0AAD4S914"/>
<organism evidence="1 2">
    <name type="scientific">Papaver atlanticum</name>
    <dbReference type="NCBI Taxonomy" id="357466"/>
    <lineage>
        <taxon>Eukaryota</taxon>
        <taxon>Viridiplantae</taxon>
        <taxon>Streptophyta</taxon>
        <taxon>Embryophyta</taxon>
        <taxon>Tracheophyta</taxon>
        <taxon>Spermatophyta</taxon>
        <taxon>Magnoliopsida</taxon>
        <taxon>Ranunculales</taxon>
        <taxon>Papaveraceae</taxon>
        <taxon>Papaveroideae</taxon>
        <taxon>Papaver</taxon>
    </lineage>
</organism>
<name>A0AAD4S914_9MAGN</name>
<evidence type="ECO:0000313" key="2">
    <source>
        <dbReference type="Proteomes" id="UP001202328"/>
    </source>
</evidence>